<organism evidence="2 3">
    <name type="scientific">Perilla frutescens var. hirtella</name>
    <name type="common">Perilla citriodora</name>
    <name type="synonym">Perilla setoyensis</name>
    <dbReference type="NCBI Taxonomy" id="608512"/>
    <lineage>
        <taxon>Eukaryota</taxon>
        <taxon>Viridiplantae</taxon>
        <taxon>Streptophyta</taxon>
        <taxon>Embryophyta</taxon>
        <taxon>Tracheophyta</taxon>
        <taxon>Spermatophyta</taxon>
        <taxon>Magnoliopsida</taxon>
        <taxon>eudicotyledons</taxon>
        <taxon>Gunneridae</taxon>
        <taxon>Pentapetalae</taxon>
        <taxon>asterids</taxon>
        <taxon>lamiids</taxon>
        <taxon>Lamiales</taxon>
        <taxon>Lamiaceae</taxon>
        <taxon>Nepetoideae</taxon>
        <taxon>Elsholtzieae</taxon>
        <taxon>Perilla</taxon>
    </lineage>
</organism>
<reference evidence="2 3" key="1">
    <citation type="journal article" date="2021" name="Nat. Commun.">
        <title>Incipient diploidization of the medicinal plant Perilla within 10,000 years.</title>
        <authorList>
            <person name="Zhang Y."/>
            <person name="Shen Q."/>
            <person name="Leng L."/>
            <person name="Zhang D."/>
            <person name="Chen S."/>
            <person name="Shi Y."/>
            <person name="Ning Z."/>
            <person name="Chen S."/>
        </authorList>
    </citation>
    <scope>NUCLEOTIDE SEQUENCE [LARGE SCALE GENOMIC DNA]</scope>
    <source>
        <strain evidence="3">cv. PC099</strain>
    </source>
</reference>
<comment type="caution">
    <text evidence="2">The sequence shown here is derived from an EMBL/GenBank/DDBJ whole genome shotgun (WGS) entry which is preliminary data.</text>
</comment>
<dbReference type="PANTHER" id="PTHR38224:SF1">
    <property type="entry name" value="PHLOEM SPECIFIC PROTEIN"/>
    <property type="match status" value="1"/>
</dbReference>
<sequence length="123" mass="14953">MSRIYEYNENPYYGGNSISSIDEYLDRINRMHRMPTMIEESPQPQTPPRPHHNNSVHQEKHHQYHEAPQLHRKVHFTEHEKHVEIDRHHNHEVYEERTIDMEADGFIQKRHKSFDSCNTFKGR</sequence>
<evidence type="ECO:0000256" key="1">
    <source>
        <dbReference type="SAM" id="MobiDB-lite"/>
    </source>
</evidence>
<dbReference type="Proteomes" id="UP001190926">
    <property type="component" value="Unassembled WGS sequence"/>
</dbReference>
<dbReference type="PANTHER" id="PTHR38224">
    <property type="entry name" value="PHLOEM SPECIFIC PROTEIN"/>
    <property type="match status" value="1"/>
</dbReference>
<evidence type="ECO:0000313" key="2">
    <source>
        <dbReference type="EMBL" id="KAH6832313.1"/>
    </source>
</evidence>
<name>A0AAD4PA10_PERFH</name>
<feature type="compositionally biased region" description="Basic residues" evidence="1">
    <location>
        <begin position="49"/>
        <end position="63"/>
    </location>
</feature>
<proteinExistence type="predicted"/>
<evidence type="ECO:0000313" key="3">
    <source>
        <dbReference type="Proteomes" id="UP001190926"/>
    </source>
</evidence>
<protein>
    <submittedName>
        <fullName evidence="2">Uncharacterized protein</fullName>
    </submittedName>
</protein>
<gene>
    <name evidence="2" type="ORF">C2S53_005662</name>
</gene>
<accession>A0AAD4PA10</accession>
<keyword evidence="3" id="KW-1185">Reference proteome</keyword>
<dbReference type="EMBL" id="SDAM02000072">
    <property type="protein sequence ID" value="KAH6832313.1"/>
    <property type="molecule type" value="Genomic_DNA"/>
</dbReference>
<dbReference type="AlphaFoldDB" id="A0AAD4PA10"/>
<feature type="region of interest" description="Disordered" evidence="1">
    <location>
        <begin position="36"/>
        <end position="70"/>
    </location>
</feature>